<evidence type="ECO:0000259" key="3">
    <source>
        <dbReference type="PROSITE" id="PS50020"/>
    </source>
</evidence>
<dbReference type="Gene3D" id="2.20.70.10">
    <property type="match status" value="1"/>
</dbReference>
<feature type="compositionally biased region" description="Polar residues" evidence="1">
    <location>
        <begin position="686"/>
        <end position="697"/>
    </location>
</feature>
<evidence type="ECO:0000256" key="2">
    <source>
        <dbReference type="SAM" id="Phobius"/>
    </source>
</evidence>
<dbReference type="InterPro" id="IPR001202">
    <property type="entry name" value="WW_dom"/>
</dbReference>
<gene>
    <name evidence="4" type="ORF">KUTeg_023716</name>
</gene>
<dbReference type="SUPFAM" id="SSF51045">
    <property type="entry name" value="WW domain"/>
    <property type="match status" value="1"/>
</dbReference>
<feature type="region of interest" description="Disordered" evidence="1">
    <location>
        <begin position="114"/>
        <end position="261"/>
    </location>
</feature>
<feature type="compositionally biased region" description="Low complexity" evidence="1">
    <location>
        <begin position="169"/>
        <end position="178"/>
    </location>
</feature>
<feature type="compositionally biased region" description="Basic and acidic residues" evidence="1">
    <location>
        <begin position="115"/>
        <end position="126"/>
    </location>
</feature>
<feature type="compositionally biased region" description="Polar residues" evidence="1">
    <location>
        <begin position="712"/>
        <end position="721"/>
    </location>
</feature>
<feature type="compositionally biased region" description="Basic and acidic residues" evidence="1">
    <location>
        <begin position="179"/>
        <end position="195"/>
    </location>
</feature>
<protein>
    <recommendedName>
        <fullName evidence="3">WW domain-containing protein</fullName>
    </recommendedName>
</protein>
<keyword evidence="2" id="KW-0812">Transmembrane</keyword>
<accession>A0ABQ9E5E3</accession>
<feature type="region of interest" description="Disordered" evidence="1">
    <location>
        <begin position="430"/>
        <end position="559"/>
    </location>
</feature>
<organism evidence="4 5">
    <name type="scientific">Tegillarca granosa</name>
    <name type="common">Malaysian cockle</name>
    <name type="synonym">Anadara granosa</name>
    <dbReference type="NCBI Taxonomy" id="220873"/>
    <lineage>
        <taxon>Eukaryota</taxon>
        <taxon>Metazoa</taxon>
        <taxon>Spiralia</taxon>
        <taxon>Lophotrochozoa</taxon>
        <taxon>Mollusca</taxon>
        <taxon>Bivalvia</taxon>
        <taxon>Autobranchia</taxon>
        <taxon>Pteriomorphia</taxon>
        <taxon>Arcoida</taxon>
        <taxon>Arcoidea</taxon>
        <taxon>Arcidae</taxon>
        <taxon>Tegillarca</taxon>
    </lineage>
</organism>
<evidence type="ECO:0000313" key="4">
    <source>
        <dbReference type="EMBL" id="KAJ8299656.1"/>
    </source>
</evidence>
<keyword evidence="2" id="KW-1133">Transmembrane helix</keyword>
<keyword evidence="2" id="KW-0472">Membrane</keyword>
<dbReference type="EMBL" id="JARBDR010000921">
    <property type="protein sequence ID" value="KAJ8299656.1"/>
    <property type="molecule type" value="Genomic_DNA"/>
</dbReference>
<sequence>MAERWEWVEIIEPRTKEHMYANLTTGECVWDPPPGVKIKFVMPILNRVYAPADNNYIIKKTDDNQWWELFDPNTSRFYYYNATSQKTVWHRPQNCDIIPLAKLQTLKQNTEVLEDEAKGLSSKREISTQTPVPQTRRDHHKHVRTGSLKSRPTAQTSPVVSRKSRFSRTDSASSNSSSGRHDSVKDRPVNGDRVNRRGSHSSQSTQAGYSSSSPSSGLRRDSSTEMSPRATDSPRLQRAHSMQRNVMEGTTPPARSNSYRYPGENRARDDSYVVHGHPHRTLRQGSFTEKDYGSRSDSYTSMVHRHDSFTSPLGFINDSISNEFHEQIYNPSVVNTHEQECLAFSQDIVNQQGNISPIPHKPKPRSFPRTNPAYVGVPKRNGNTTYKRLNVDQQPVNYDLSLSGDLSTYGVSGVQVSPRDYYVENYYYPHERSDSDTSHSSTRAMKHERTDSRASHSSKHSDSQSSQGSLRNMSTEMHSSHSSLRNQPHHQQQDSITSFPESVSSRGSGRSSGGNQDHVILRRSGSQVSHNSLRASDNSESEPDYANVPTKDSSSYSSYVDSNQYKEILRERQNIINNQDGGNYHQHVPPSGSIHQQLQEHIQMTRGHRSLPVMTNYPPEVEFNESYEENENEDFSHTVFSLSPQLNERIQDSSLYGESHHTSLKRKKPEKGDSIHGSPVLEKSHSVQSEIIQTRPASMNRAGTAPPIRSGSPLSQKQKLPSDSDIENYAHQYMNRHKKGLFGKKVSFATMLTWSKTIMAMTFIYIFANEYFYFGKRY</sequence>
<evidence type="ECO:0000313" key="5">
    <source>
        <dbReference type="Proteomes" id="UP001217089"/>
    </source>
</evidence>
<dbReference type="PANTHER" id="PTHR45876">
    <property type="entry name" value="FI04035P"/>
    <property type="match status" value="1"/>
</dbReference>
<feature type="transmembrane region" description="Helical" evidence="2">
    <location>
        <begin position="746"/>
        <end position="768"/>
    </location>
</feature>
<feature type="compositionally biased region" description="Polar residues" evidence="1">
    <location>
        <begin position="524"/>
        <end position="538"/>
    </location>
</feature>
<dbReference type="PROSITE" id="PS50020">
    <property type="entry name" value="WW_DOMAIN_2"/>
    <property type="match status" value="1"/>
</dbReference>
<dbReference type="Proteomes" id="UP001217089">
    <property type="component" value="Unassembled WGS sequence"/>
</dbReference>
<feature type="domain" description="WW" evidence="3">
    <location>
        <begin position="66"/>
        <end position="94"/>
    </location>
</feature>
<feature type="compositionally biased region" description="Polar residues" evidence="1">
    <location>
        <begin position="470"/>
        <end position="503"/>
    </location>
</feature>
<proteinExistence type="predicted"/>
<name>A0ABQ9E5E3_TEGGR</name>
<evidence type="ECO:0000256" key="1">
    <source>
        <dbReference type="SAM" id="MobiDB-lite"/>
    </source>
</evidence>
<feature type="compositionally biased region" description="Polar residues" evidence="1">
    <location>
        <begin position="147"/>
        <end position="159"/>
    </location>
</feature>
<feature type="region of interest" description="Disordered" evidence="1">
    <location>
        <begin position="357"/>
        <end position="385"/>
    </location>
</feature>
<feature type="compositionally biased region" description="Basic and acidic residues" evidence="1">
    <location>
        <begin position="445"/>
        <end position="462"/>
    </location>
</feature>
<feature type="compositionally biased region" description="Low complexity" evidence="1">
    <location>
        <begin position="200"/>
        <end position="217"/>
    </location>
</feature>
<reference evidence="4 5" key="1">
    <citation type="submission" date="2022-12" db="EMBL/GenBank/DDBJ databases">
        <title>Chromosome-level genome of Tegillarca granosa.</title>
        <authorList>
            <person name="Kim J."/>
        </authorList>
    </citation>
    <scope>NUCLEOTIDE SEQUENCE [LARGE SCALE GENOMIC DNA]</scope>
    <source>
        <strain evidence="4">Teg-2019</strain>
        <tissue evidence="4">Adductor muscle</tissue>
    </source>
</reference>
<feature type="region of interest" description="Disordered" evidence="1">
    <location>
        <begin position="654"/>
        <end position="721"/>
    </location>
</feature>
<comment type="caution">
    <text evidence="4">The sequence shown here is derived from an EMBL/GenBank/DDBJ whole genome shotgun (WGS) entry which is preliminary data.</text>
</comment>
<keyword evidence="5" id="KW-1185">Reference proteome</keyword>
<dbReference type="InterPro" id="IPR036020">
    <property type="entry name" value="WW_dom_sf"/>
</dbReference>
<dbReference type="PANTHER" id="PTHR45876:SF8">
    <property type="entry name" value="FI04035P"/>
    <property type="match status" value="1"/>
</dbReference>